<dbReference type="InterPro" id="IPR025139">
    <property type="entry name" value="DUF4062"/>
</dbReference>
<organism evidence="2 3">
    <name type="scientific">Roseburia porci</name>
    <dbReference type="NCBI Taxonomy" id="2605790"/>
    <lineage>
        <taxon>Bacteria</taxon>
        <taxon>Bacillati</taxon>
        <taxon>Bacillota</taxon>
        <taxon>Clostridia</taxon>
        <taxon>Lachnospirales</taxon>
        <taxon>Lachnospiraceae</taxon>
        <taxon>Roseburia</taxon>
    </lineage>
</organism>
<feature type="domain" description="DUF4062" evidence="1">
    <location>
        <begin position="7"/>
        <end position="89"/>
    </location>
</feature>
<dbReference type="EMBL" id="VUNI01000019">
    <property type="protein sequence ID" value="MST75466.1"/>
    <property type="molecule type" value="Genomic_DNA"/>
</dbReference>
<accession>A0A6L5YU12</accession>
<dbReference type="AlphaFoldDB" id="A0A6L5YU12"/>
<dbReference type="Pfam" id="PF13271">
    <property type="entry name" value="DUF4062"/>
    <property type="match status" value="1"/>
</dbReference>
<dbReference type="RefSeq" id="WP_154430434.1">
    <property type="nucleotide sequence ID" value="NZ_VUNI01000019.1"/>
</dbReference>
<reference evidence="2 3" key="1">
    <citation type="submission" date="2019-08" db="EMBL/GenBank/DDBJ databases">
        <title>In-depth cultivation of the pig gut microbiome towards novel bacterial diversity and tailored functional studies.</title>
        <authorList>
            <person name="Wylensek D."/>
            <person name="Hitch T.C.A."/>
            <person name="Clavel T."/>
        </authorList>
    </citation>
    <scope>NUCLEOTIDE SEQUENCE [LARGE SCALE GENOMIC DNA]</scope>
    <source>
        <strain evidence="2 3">MUC/MUC-530-WT-4D</strain>
    </source>
</reference>
<comment type="caution">
    <text evidence="2">The sequence shown here is derived from an EMBL/GenBank/DDBJ whole genome shotgun (WGS) entry which is preliminary data.</text>
</comment>
<protein>
    <submittedName>
        <fullName evidence="2">DUF4062 domain-containing protein</fullName>
    </submittedName>
</protein>
<name>A0A6L5YU12_9FIRM</name>
<dbReference type="Proteomes" id="UP000474024">
    <property type="component" value="Unassembled WGS sequence"/>
</dbReference>
<keyword evidence="3" id="KW-1185">Reference proteome</keyword>
<evidence type="ECO:0000313" key="2">
    <source>
        <dbReference type="EMBL" id="MST75466.1"/>
    </source>
</evidence>
<proteinExistence type="predicted"/>
<sequence>MDNIKYQVFISSTYSDLLQERKKVLDILLMADCIPAGMENFVATDDEQFNVIKKVIDMCDYYILILGKRYGSVNEKTGISYTEMEYNYAIDKGIPVLVFALDDSVELDAEKVETDDIKRGKLAEFKSKAMGNRLASIWRDQSDLLGKVAIAIMQAKSEIKRPGWHRGNDEEKERLVKEIEYLRKENEELKNHTSGASCAVKEEKMKQDFYGKEIILNYTEKVLIFTSNTRIDKKKIRTTMDELFKFVSLRLTGIKKLAEFRDAVSGFQPGYYVDEQDALIVRNKFEQLGLIESYIGKEDIEMIRLTDLGRDIMNKLN</sequence>
<gene>
    <name evidence="2" type="ORF">FYJ75_10625</name>
</gene>
<evidence type="ECO:0000313" key="3">
    <source>
        <dbReference type="Proteomes" id="UP000474024"/>
    </source>
</evidence>
<evidence type="ECO:0000259" key="1">
    <source>
        <dbReference type="Pfam" id="PF13271"/>
    </source>
</evidence>